<dbReference type="Proteomes" id="UP000759529">
    <property type="component" value="Unassembled WGS sequence"/>
</dbReference>
<keyword evidence="2" id="KW-1185">Reference proteome</keyword>
<comment type="caution">
    <text evidence="1">The sequence shown here is derived from an EMBL/GenBank/DDBJ whole genome shotgun (WGS) entry which is preliminary data.</text>
</comment>
<evidence type="ECO:0000313" key="2">
    <source>
        <dbReference type="Proteomes" id="UP000759529"/>
    </source>
</evidence>
<organism evidence="1 2">
    <name type="scientific">Flavobacterium macrobrachii</name>
    <dbReference type="NCBI Taxonomy" id="591204"/>
    <lineage>
        <taxon>Bacteria</taxon>
        <taxon>Pseudomonadati</taxon>
        <taxon>Bacteroidota</taxon>
        <taxon>Flavobacteriia</taxon>
        <taxon>Flavobacteriales</taxon>
        <taxon>Flavobacteriaceae</taxon>
        <taxon>Flavobacterium</taxon>
    </lineage>
</organism>
<protein>
    <submittedName>
        <fullName evidence="1">Uncharacterized protein</fullName>
    </submittedName>
</protein>
<name>A0ABS2D0Q7_9FLAO</name>
<accession>A0ABS2D0Q7</accession>
<dbReference type="RefSeq" id="WP_187656060.1">
    <property type="nucleotide sequence ID" value="NZ_JACSOD020000508.1"/>
</dbReference>
<sequence>MNIETQRKNIVHRILEVENSKLLSQIEALLDNDIYAYTASGKSLTIKEYKEHLDEIIIASESGEKGYPTDEARNKISRK</sequence>
<proteinExistence type="predicted"/>
<gene>
    <name evidence="1" type="ORF">H9X54_016015</name>
</gene>
<evidence type="ECO:0000313" key="1">
    <source>
        <dbReference type="EMBL" id="MBM6500797.1"/>
    </source>
</evidence>
<dbReference type="EMBL" id="JACSOD020000508">
    <property type="protein sequence ID" value="MBM6500797.1"/>
    <property type="molecule type" value="Genomic_DNA"/>
</dbReference>
<reference evidence="1 2" key="1">
    <citation type="submission" date="2021-02" db="EMBL/GenBank/DDBJ databases">
        <authorList>
            <person name="Jung H.S."/>
            <person name="Chun B.H."/>
            <person name="Jeon C.O."/>
        </authorList>
    </citation>
    <scope>NUCLEOTIDE SEQUENCE [LARGE SCALE GENOMIC DNA]</scope>
    <source>
        <strain evidence="1 2">LMG 25203</strain>
    </source>
</reference>